<protein>
    <submittedName>
        <fullName evidence="2">Uncharacterized protein</fullName>
    </submittedName>
</protein>
<proteinExistence type="predicted"/>
<comment type="caution">
    <text evidence="2">The sequence shown here is derived from an EMBL/GenBank/DDBJ whole genome shotgun (WGS) entry which is preliminary data.</text>
</comment>
<organism evidence="2 3">
    <name type="scientific">Tritrichomonas musculus</name>
    <dbReference type="NCBI Taxonomy" id="1915356"/>
    <lineage>
        <taxon>Eukaryota</taxon>
        <taxon>Metamonada</taxon>
        <taxon>Parabasalia</taxon>
        <taxon>Tritrichomonadida</taxon>
        <taxon>Tritrichomonadidae</taxon>
        <taxon>Tritrichomonas</taxon>
    </lineage>
</organism>
<gene>
    <name evidence="2" type="ORF">M9Y10_009374</name>
</gene>
<evidence type="ECO:0000313" key="2">
    <source>
        <dbReference type="EMBL" id="KAK8866412.1"/>
    </source>
</evidence>
<evidence type="ECO:0000256" key="1">
    <source>
        <dbReference type="SAM" id="MobiDB-lite"/>
    </source>
</evidence>
<accession>A0ABR2IPD3</accession>
<keyword evidence="3" id="KW-1185">Reference proteome</keyword>
<reference evidence="2 3" key="1">
    <citation type="submission" date="2024-04" db="EMBL/GenBank/DDBJ databases">
        <title>Tritrichomonas musculus Genome.</title>
        <authorList>
            <person name="Alves-Ferreira E."/>
            <person name="Grigg M."/>
            <person name="Lorenzi H."/>
            <person name="Galac M."/>
        </authorList>
    </citation>
    <scope>NUCLEOTIDE SEQUENCE [LARGE SCALE GENOMIC DNA]</scope>
    <source>
        <strain evidence="2 3">EAF2021</strain>
    </source>
</reference>
<evidence type="ECO:0000313" key="3">
    <source>
        <dbReference type="Proteomes" id="UP001470230"/>
    </source>
</evidence>
<feature type="compositionally biased region" description="Basic residues" evidence="1">
    <location>
        <begin position="1"/>
        <end position="13"/>
    </location>
</feature>
<sequence length="172" mass="20043">MARTRRDGRKGGKRPIPPPAQPERKSYLSSSSSNESSEDESDGYQTMGPDVEEKHRKRKLANKRWKRRILTRKMDHLVDMCDKYERLADDILDFSAMTDHYHVPMRAFHGEWNSITTMQYALESLQMWLAFGEEVTKIGTVSDDPDPEPEPKKEVEFDKVFKITSSEEDFNN</sequence>
<dbReference type="EMBL" id="JAPFFF010000015">
    <property type="protein sequence ID" value="KAK8866412.1"/>
    <property type="molecule type" value="Genomic_DNA"/>
</dbReference>
<feature type="region of interest" description="Disordered" evidence="1">
    <location>
        <begin position="1"/>
        <end position="59"/>
    </location>
</feature>
<dbReference type="Proteomes" id="UP001470230">
    <property type="component" value="Unassembled WGS sequence"/>
</dbReference>
<name>A0ABR2IPD3_9EUKA</name>